<evidence type="ECO:0000259" key="1">
    <source>
        <dbReference type="Pfam" id="PF20243"/>
    </source>
</evidence>
<gene>
    <name evidence="2" type="ORF">B1199_14525</name>
</gene>
<dbReference type="Pfam" id="PF20243">
    <property type="entry name" value="MbnP"/>
    <property type="match status" value="1"/>
</dbReference>
<sequence>MCLFVEVQVQFCKALLVILCCLQLVACKEPQDIDLEFIPVYQGVPLACDDFLPLEQHTGWQINTLQFFIANIARERAGDSHSLTLLPSVNSNARLGLVGGQCRVADYWRLTAQGEALSAGDVLSFDLGVPFALNHANPLTAEAPLDQADMFWSWQMGHKFFRLDLVNAVKGDTFSFHLGSTGCDAVSSLRAPTMPCQHANLYRIKIADFNPDKPILVDLAVLLAGTQLMQENRCMSDVNTPSCQRLFEQLQHQKVFYQ</sequence>
<feature type="domain" description="Copper-binding protein MbnP-like" evidence="1">
    <location>
        <begin position="31"/>
        <end position="236"/>
    </location>
</feature>
<accession>A0A244CP29</accession>
<dbReference type="EMBL" id="MWPV01000004">
    <property type="protein sequence ID" value="OUL57377.1"/>
    <property type="molecule type" value="Genomic_DNA"/>
</dbReference>
<dbReference type="AlphaFoldDB" id="A0A244CP29"/>
<comment type="caution">
    <text evidence="2">The sequence shown here is derived from an EMBL/GenBank/DDBJ whole genome shotgun (WGS) entry which is preliminary data.</text>
</comment>
<dbReference type="InterPro" id="IPR046863">
    <property type="entry name" value="MbnP-like_dom"/>
</dbReference>
<dbReference type="OrthoDB" id="64245at2"/>
<dbReference type="Proteomes" id="UP000194841">
    <property type="component" value="Unassembled WGS sequence"/>
</dbReference>
<evidence type="ECO:0000313" key="2">
    <source>
        <dbReference type="EMBL" id="OUL57377.1"/>
    </source>
</evidence>
<dbReference type="NCBIfam" id="TIGR04052">
    <property type="entry name" value="MbnP_like_WxW"/>
    <property type="match status" value="1"/>
</dbReference>
<keyword evidence="3" id="KW-1185">Reference proteome</keyword>
<evidence type="ECO:0000313" key="3">
    <source>
        <dbReference type="Proteomes" id="UP000194841"/>
    </source>
</evidence>
<protein>
    <submittedName>
        <fullName evidence="2">Metallo-mystery pair system four-Cys motif protein</fullName>
    </submittedName>
</protein>
<dbReference type="InterPro" id="IPR023977">
    <property type="entry name" value="MbnP-like"/>
</dbReference>
<name>A0A244CP29_PSEDV</name>
<reference evidence="2 3" key="1">
    <citation type="submission" date="2017-02" db="EMBL/GenBank/DDBJ databases">
        <title>Pseudoalteromonas ulvae TC14 Genome.</title>
        <authorList>
            <person name="Molmeret M."/>
        </authorList>
    </citation>
    <scope>NUCLEOTIDE SEQUENCE [LARGE SCALE GENOMIC DNA]</scope>
    <source>
        <strain evidence="2">TC14</strain>
    </source>
</reference>
<proteinExistence type="predicted"/>
<organism evidence="2 3">
    <name type="scientific">Pseudoalteromonas ulvae</name>
    <dbReference type="NCBI Taxonomy" id="107327"/>
    <lineage>
        <taxon>Bacteria</taxon>
        <taxon>Pseudomonadati</taxon>
        <taxon>Pseudomonadota</taxon>
        <taxon>Gammaproteobacteria</taxon>
        <taxon>Alteromonadales</taxon>
        <taxon>Pseudoalteromonadaceae</taxon>
        <taxon>Pseudoalteromonas</taxon>
    </lineage>
</organism>